<dbReference type="Proteomes" id="UP000196027">
    <property type="component" value="Chromosome"/>
</dbReference>
<evidence type="ECO:0000256" key="1">
    <source>
        <dbReference type="SAM" id="MobiDB-lite"/>
    </source>
</evidence>
<feature type="region of interest" description="Disordered" evidence="1">
    <location>
        <begin position="52"/>
        <end position="74"/>
    </location>
</feature>
<reference evidence="2 3" key="1">
    <citation type="submission" date="2017-05" db="EMBL/GenBank/DDBJ databases">
        <title>Genomic insights into alkan degradation activity of Oleiphilus messinensis.</title>
        <authorList>
            <person name="Kozyavkin S.A."/>
            <person name="Slesarev A.I."/>
            <person name="Golyshin P.N."/>
            <person name="Korzhenkov A."/>
            <person name="Golyshina O.N."/>
            <person name="Toshchakov S.V."/>
        </authorList>
    </citation>
    <scope>NUCLEOTIDE SEQUENCE [LARGE SCALE GENOMIC DNA]</scope>
    <source>
        <strain evidence="2 3">ME102</strain>
    </source>
</reference>
<dbReference type="EMBL" id="CP021425">
    <property type="protein sequence ID" value="ARU58733.1"/>
    <property type="molecule type" value="Genomic_DNA"/>
</dbReference>
<organism evidence="2 3">
    <name type="scientific">Oleiphilus messinensis</name>
    <dbReference type="NCBI Taxonomy" id="141451"/>
    <lineage>
        <taxon>Bacteria</taxon>
        <taxon>Pseudomonadati</taxon>
        <taxon>Pseudomonadota</taxon>
        <taxon>Gammaproteobacteria</taxon>
        <taxon>Oceanospirillales</taxon>
        <taxon>Oleiphilaceae</taxon>
        <taxon>Oleiphilus</taxon>
    </lineage>
</organism>
<name>A0A1Y0IH53_9GAMM</name>
<sequence length="191" mass="20999">MFAALAGMQVKNIRQRQRLSLVRRAVLCSAVVSAVLLEGCAHQAYRTGQPVVVESSPAEPDSVSQPKQIPEKTPVRKAPEVRYDYVQMSAPARKLVGEAYAALQKGRWQAALSKAERAQRLSSKSPEPYEALAAVRAFKQNYPQAEQLYLKALSLAGKDAKKRASIWRKVAQVRRDNGDVSGADRALANAR</sequence>
<dbReference type="SUPFAM" id="SSF48452">
    <property type="entry name" value="TPR-like"/>
    <property type="match status" value="1"/>
</dbReference>
<keyword evidence="3" id="KW-1185">Reference proteome</keyword>
<dbReference type="RefSeq" id="WP_087463477.1">
    <property type="nucleotide sequence ID" value="NZ_CP021425.1"/>
</dbReference>
<proteinExistence type="predicted"/>
<evidence type="ECO:0000313" key="3">
    <source>
        <dbReference type="Proteomes" id="UP000196027"/>
    </source>
</evidence>
<evidence type="ECO:0000313" key="2">
    <source>
        <dbReference type="EMBL" id="ARU58733.1"/>
    </source>
</evidence>
<dbReference type="Gene3D" id="1.25.40.10">
    <property type="entry name" value="Tetratricopeptide repeat domain"/>
    <property type="match status" value="1"/>
</dbReference>
<dbReference type="KEGG" id="ome:OLMES_4744"/>
<dbReference type="AlphaFoldDB" id="A0A1Y0IH53"/>
<protein>
    <submittedName>
        <fullName evidence="2">Protein containing tetratricopeptide repeats</fullName>
    </submittedName>
</protein>
<accession>A0A1Y0IH53</accession>
<gene>
    <name evidence="2" type="ORF">OLMES_4744</name>
</gene>
<dbReference type="InterPro" id="IPR011990">
    <property type="entry name" value="TPR-like_helical_dom_sf"/>
</dbReference>